<dbReference type="CDD" id="cd00761">
    <property type="entry name" value="Glyco_tranf_GTA_type"/>
    <property type="match status" value="1"/>
</dbReference>
<dbReference type="PANTHER" id="PTHR43685:SF2">
    <property type="entry name" value="GLYCOSYLTRANSFERASE 2-LIKE DOMAIN-CONTAINING PROTEIN"/>
    <property type="match status" value="1"/>
</dbReference>
<keyword evidence="3" id="KW-1185">Reference proteome</keyword>
<organism evidence="2 3">
    <name type="scientific">Pelomonas nitida</name>
    <dbReference type="NCBI Taxonomy" id="3299027"/>
    <lineage>
        <taxon>Bacteria</taxon>
        <taxon>Pseudomonadati</taxon>
        <taxon>Pseudomonadota</taxon>
        <taxon>Betaproteobacteria</taxon>
        <taxon>Burkholderiales</taxon>
        <taxon>Sphaerotilaceae</taxon>
        <taxon>Roseateles</taxon>
    </lineage>
</organism>
<protein>
    <submittedName>
        <fullName evidence="2">Glycosyltransferase family 2 protein</fullName>
    </submittedName>
</protein>
<dbReference type="InterPro" id="IPR029044">
    <property type="entry name" value="Nucleotide-diphossugar_trans"/>
</dbReference>
<evidence type="ECO:0000313" key="3">
    <source>
        <dbReference type="Proteomes" id="UP001606305"/>
    </source>
</evidence>
<dbReference type="InterPro" id="IPR001173">
    <property type="entry name" value="Glyco_trans_2-like"/>
</dbReference>
<accession>A0ABW7G7W1</accession>
<reference evidence="2 3" key="1">
    <citation type="submission" date="2024-09" db="EMBL/GenBank/DDBJ databases">
        <title>Novel species of the genus Pelomonas and Roseateles isolated from streams.</title>
        <authorList>
            <person name="Lu H."/>
        </authorList>
    </citation>
    <scope>NUCLEOTIDE SEQUENCE [LARGE SCALE GENOMIC DNA]</scope>
    <source>
        <strain evidence="2 3">BYS96W</strain>
    </source>
</reference>
<dbReference type="Proteomes" id="UP001606305">
    <property type="component" value="Unassembled WGS sequence"/>
</dbReference>
<dbReference type="SUPFAM" id="SSF53448">
    <property type="entry name" value="Nucleotide-diphospho-sugar transferases"/>
    <property type="match status" value="1"/>
</dbReference>
<evidence type="ECO:0000313" key="2">
    <source>
        <dbReference type="EMBL" id="MFG6457980.1"/>
    </source>
</evidence>
<evidence type="ECO:0000259" key="1">
    <source>
        <dbReference type="Pfam" id="PF00535"/>
    </source>
</evidence>
<comment type="caution">
    <text evidence="2">The sequence shown here is derived from an EMBL/GenBank/DDBJ whole genome shotgun (WGS) entry which is preliminary data.</text>
</comment>
<name>A0ABW7G7W1_9BURK</name>
<proteinExistence type="predicted"/>
<feature type="domain" description="Glycosyltransferase 2-like" evidence="1">
    <location>
        <begin position="7"/>
        <end position="121"/>
    </location>
</feature>
<dbReference type="PANTHER" id="PTHR43685">
    <property type="entry name" value="GLYCOSYLTRANSFERASE"/>
    <property type="match status" value="1"/>
</dbReference>
<dbReference type="EMBL" id="JBIGIA010000010">
    <property type="protein sequence ID" value="MFG6457980.1"/>
    <property type="molecule type" value="Genomic_DNA"/>
</dbReference>
<dbReference type="Gene3D" id="3.90.550.10">
    <property type="entry name" value="Spore Coat Polysaccharide Biosynthesis Protein SpsA, Chain A"/>
    <property type="match status" value="1"/>
</dbReference>
<sequence length="297" mass="33552">MTAARVTIIIPTTCEARRSAALGRAIDSILGTADTPPTILLVVNGSRYDAELLERLRQDARLQVVYESVGSLPRALRIGRDAVRTEYFGFLDDDDEYVGDAVTVRRRHLDEHPDVDVVVCNGLREHHGQDQPFLTEFAGAAREPLQAMTRANWLASCGAMYRSARVTADFFDERFKYLEWTLLGFKLAATRRLAFIDQPTFRINDTPESLSKSEAYEISQAQVLEEILRLALPADVQRAIRRKLASAHHTLSDHYRAQGHWKQAWGHHLKSLRLPGGLAYLGYSRRLFGNSRPQVKP</sequence>
<dbReference type="RefSeq" id="WP_394488836.1">
    <property type="nucleotide sequence ID" value="NZ_JBIGIA010000010.1"/>
</dbReference>
<dbReference type="InterPro" id="IPR050834">
    <property type="entry name" value="Glycosyltransf_2"/>
</dbReference>
<gene>
    <name evidence="2" type="ORF">ACG00X_14155</name>
</gene>
<dbReference type="Pfam" id="PF00535">
    <property type="entry name" value="Glycos_transf_2"/>
    <property type="match status" value="1"/>
</dbReference>